<evidence type="ECO:0000313" key="3">
    <source>
        <dbReference type="EMBL" id="MER5172769.1"/>
    </source>
</evidence>
<feature type="domain" description="Putative Flp pilus-assembly TadG-like N-terminal" evidence="2">
    <location>
        <begin position="28"/>
        <end position="74"/>
    </location>
</feature>
<dbReference type="SUPFAM" id="SSF53300">
    <property type="entry name" value="vWA-like"/>
    <property type="match status" value="1"/>
</dbReference>
<comment type="caution">
    <text evidence="3">The sequence shown here is derived from an EMBL/GenBank/DDBJ whole genome shotgun (WGS) entry which is preliminary data.</text>
</comment>
<dbReference type="EMBL" id="JAYWLC010000011">
    <property type="protein sequence ID" value="MER5172769.1"/>
    <property type="molecule type" value="Genomic_DNA"/>
</dbReference>
<sequence length="604" mass="66606">MVHSRTRLPDMACRSLRPAMRMRDEETGAILPLVIILLTVLLVLSGVALDFMHFEARRTQILAVLDRASLAAASLSQELEPELVVDDYLKKAGLEDVDRTVTVTEGSYGEWRRVRIEATDTMTTSFMGQLAQIGIKTLSTKIVSEAYEAIGNVEVSLVLDVSGSMATDVGDGVTRLAALQKGADTFVDQMFTKVQPENAPDGRLSISVIPYNQQVVLGDDLAAQFNLSTEQTDTTCGDVFLLPTDTIAISPTTAIQRTMSGDSLDYYVRFGYNADNYNGWQFPYHTWVSNCDEQSYSPVLPFSNSQTDIEKKIGSLKASGDTAIDIGARWGLALLDPAAQPVVDNLISEGDVDSSLDARPYEYDLDGTADIDDRSIKVMVLMTDGENTGSFSIKQKYQSGPSELYSTKSADSLNPADSGSTNSSTTSEWDSLYWHDDSYSTTKWYRLTNKKWYYRDSNGFYTTSTSRYGGTQKNYVSDTGKLYQIDWSTVWGKLNFRHEYVAYTYFDAVYKTIKRSTSFPGTYAVFSDGNTFTKKDTALKAICTTAKANDILIYTLAVDAPDNGAAILKSCSSGDGYYYDITSDELTDAFAEIAASINSLRLTN</sequence>
<dbReference type="InterPro" id="IPR028087">
    <property type="entry name" value="Tad_N"/>
</dbReference>
<organism evidence="3 4">
    <name type="scientific">Thioclava kandeliae</name>
    <dbReference type="NCBI Taxonomy" id="3070818"/>
    <lineage>
        <taxon>Bacteria</taxon>
        <taxon>Pseudomonadati</taxon>
        <taxon>Pseudomonadota</taxon>
        <taxon>Alphaproteobacteria</taxon>
        <taxon>Rhodobacterales</taxon>
        <taxon>Paracoccaceae</taxon>
        <taxon>Thioclava</taxon>
    </lineage>
</organism>
<gene>
    <name evidence="3" type="ORF">VSX56_13405</name>
</gene>
<accession>A0ABV1SJS7</accession>
<name>A0ABV1SJS7_9RHOB</name>
<dbReference type="Pfam" id="PF13400">
    <property type="entry name" value="Tad"/>
    <property type="match status" value="1"/>
</dbReference>
<evidence type="ECO:0000259" key="2">
    <source>
        <dbReference type="Pfam" id="PF13400"/>
    </source>
</evidence>
<dbReference type="Proteomes" id="UP001438953">
    <property type="component" value="Unassembled WGS sequence"/>
</dbReference>
<reference evidence="3 4" key="1">
    <citation type="submission" date="2024-06" db="EMBL/GenBank/DDBJ databases">
        <title>Thioclava kandeliae sp. nov. from a rhizosphere soil sample of Kandelia candel in a mangrove.</title>
        <authorList>
            <person name="Mu T."/>
        </authorList>
    </citation>
    <scope>NUCLEOTIDE SEQUENCE [LARGE SCALE GENOMIC DNA]</scope>
    <source>
        <strain evidence="3 4">CPCC 100088</strain>
    </source>
</reference>
<dbReference type="InterPro" id="IPR036465">
    <property type="entry name" value="vWFA_dom_sf"/>
</dbReference>
<dbReference type="Gene3D" id="3.40.50.410">
    <property type="entry name" value="von Willebrand factor, type A domain"/>
    <property type="match status" value="1"/>
</dbReference>
<protein>
    <submittedName>
        <fullName evidence="3">Pilus assembly protein TadG-related protein</fullName>
    </submittedName>
</protein>
<evidence type="ECO:0000256" key="1">
    <source>
        <dbReference type="SAM" id="MobiDB-lite"/>
    </source>
</evidence>
<proteinExistence type="predicted"/>
<keyword evidence="4" id="KW-1185">Reference proteome</keyword>
<evidence type="ECO:0000313" key="4">
    <source>
        <dbReference type="Proteomes" id="UP001438953"/>
    </source>
</evidence>
<feature type="region of interest" description="Disordered" evidence="1">
    <location>
        <begin position="404"/>
        <end position="427"/>
    </location>
</feature>
<dbReference type="RefSeq" id="WP_350937788.1">
    <property type="nucleotide sequence ID" value="NZ_JAYWLC010000011.1"/>
</dbReference>